<dbReference type="GO" id="GO:0005737">
    <property type="term" value="C:cytoplasm"/>
    <property type="evidence" value="ECO:0007669"/>
    <property type="project" value="TreeGrafter"/>
</dbReference>
<dbReference type="Proteomes" id="UP000694867">
    <property type="component" value="Unplaced"/>
</dbReference>
<dbReference type="PROSITE" id="PS50011">
    <property type="entry name" value="PROTEIN_KINASE_DOM"/>
    <property type="match status" value="1"/>
</dbReference>
<protein>
    <submittedName>
        <fullName evidence="4">Serine/threonine-protein kinase haspin homolog</fullName>
    </submittedName>
</protein>
<name>A0AAJ6QUG8_9ACAR</name>
<sequence>MSSILNNSKLSVLQRRKTLAEVNHSSVQENESPPKRRRRSDTQLSELYMSHLRDASQLRVVAERMSWLKLAPLIMPEYPVDFEYIFKNWGMEIVSKLGEGSFSEVYRVRTRFNGENDFDVFKLIPVGQPGQPAFDHMLPEMSMCLAGRCLLESPRHRAPSFLSLRGTHLVQGQQTEDMIYAYEAFRRKCPQETEQPHPLDRPKNQFYVVFYTSYDGCELETELPKLSGDIRASIVLQVTYALAAAEQSFEFEHRDLHLSNVVLKDCDESDLEFRISGNRFRIKSFGKRAAVIDYGMCRLVVDEALHSTFEPEILVGPGMQRWTYREQHRMLGGNYENRCLETNGLWIRFIIRKLFKKRPISAKVFYAAQINRLYSELCENHLSARRCVEILENCELNQTLSI</sequence>
<evidence type="ECO:0000256" key="1">
    <source>
        <dbReference type="SAM" id="MobiDB-lite"/>
    </source>
</evidence>
<keyword evidence="4" id="KW-0808">Transferase</keyword>
<dbReference type="PANTHER" id="PTHR24419">
    <property type="entry name" value="INTERLEUKIN-1 RECEPTOR-ASSOCIATED KINASE"/>
    <property type="match status" value="1"/>
</dbReference>
<keyword evidence="3" id="KW-1185">Reference proteome</keyword>
<dbReference type="GeneID" id="100905192"/>
<dbReference type="GO" id="GO:0005634">
    <property type="term" value="C:nucleus"/>
    <property type="evidence" value="ECO:0007669"/>
    <property type="project" value="TreeGrafter"/>
</dbReference>
<accession>A0AAJ6QUG8</accession>
<dbReference type="Pfam" id="PF12330">
    <property type="entry name" value="Haspin_kinase"/>
    <property type="match status" value="1"/>
</dbReference>
<dbReference type="GO" id="GO:0000278">
    <property type="term" value="P:mitotic cell cycle"/>
    <property type="evidence" value="ECO:0007669"/>
    <property type="project" value="TreeGrafter"/>
</dbReference>
<dbReference type="InterPro" id="IPR011009">
    <property type="entry name" value="Kinase-like_dom_sf"/>
</dbReference>
<dbReference type="Gene3D" id="1.10.510.10">
    <property type="entry name" value="Transferase(Phosphotransferase) domain 1"/>
    <property type="match status" value="1"/>
</dbReference>
<proteinExistence type="predicted"/>
<dbReference type="InterPro" id="IPR000719">
    <property type="entry name" value="Prot_kinase_dom"/>
</dbReference>
<dbReference type="AlphaFoldDB" id="A0AAJ6QUG8"/>
<evidence type="ECO:0000259" key="2">
    <source>
        <dbReference type="PROSITE" id="PS50011"/>
    </source>
</evidence>
<gene>
    <name evidence="4" type="primary">LOC100905192</name>
</gene>
<dbReference type="KEGG" id="goe:100905192"/>
<keyword evidence="4" id="KW-0418">Kinase</keyword>
<feature type="domain" description="Protein kinase" evidence="2">
    <location>
        <begin position="91"/>
        <end position="402"/>
    </location>
</feature>
<dbReference type="GO" id="GO:0035556">
    <property type="term" value="P:intracellular signal transduction"/>
    <property type="evidence" value="ECO:0007669"/>
    <property type="project" value="TreeGrafter"/>
</dbReference>
<feature type="region of interest" description="Disordered" evidence="1">
    <location>
        <begin position="21"/>
        <end position="41"/>
    </location>
</feature>
<evidence type="ECO:0000313" key="3">
    <source>
        <dbReference type="Proteomes" id="UP000694867"/>
    </source>
</evidence>
<dbReference type="GO" id="GO:0072354">
    <property type="term" value="F:histone H3T3 kinase activity"/>
    <property type="evidence" value="ECO:0007669"/>
    <property type="project" value="TreeGrafter"/>
</dbReference>
<evidence type="ECO:0000313" key="4">
    <source>
        <dbReference type="RefSeq" id="XP_003744307.1"/>
    </source>
</evidence>
<dbReference type="RefSeq" id="XP_003744307.1">
    <property type="nucleotide sequence ID" value="XM_003744259.1"/>
</dbReference>
<dbReference type="SUPFAM" id="SSF56112">
    <property type="entry name" value="Protein kinase-like (PK-like)"/>
    <property type="match status" value="1"/>
</dbReference>
<organism evidence="3 4">
    <name type="scientific">Galendromus occidentalis</name>
    <name type="common">western predatory mite</name>
    <dbReference type="NCBI Taxonomy" id="34638"/>
    <lineage>
        <taxon>Eukaryota</taxon>
        <taxon>Metazoa</taxon>
        <taxon>Ecdysozoa</taxon>
        <taxon>Arthropoda</taxon>
        <taxon>Chelicerata</taxon>
        <taxon>Arachnida</taxon>
        <taxon>Acari</taxon>
        <taxon>Parasitiformes</taxon>
        <taxon>Mesostigmata</taxon>
        <taxon>Gamasina</taxon>
        <taxon>Phytoseioidea</taxon>
        <taxon>Phytoseiidae</taxon>
        <taxon>Typhlodrominae</taxon>
        <taxon>Galendromus</taxon>
    </lineage>
</organism>
<dbReference type="Gene3D" id="3.30.200.20">
    <property type="entry name" value="Phosphorylase Kinase, domain 1"/>
    <property type="match status" value="1"/>
</dbReference>
<reference evidence="4" key="1">
    <citation type="submission" date="2025-08" db="UniProtKB">
        <authorList>
            <consortium name="RefSeq"/>
        </authorList>
    </citation>
    <scope>IDENTIFICATION</scope>
</reference>
<dbReference type="GO" id="GO:0005524">
    <property type="term" value="F:ATP binding"/>
    <property type="evidence" value="ECO:0007669"/>
    <property type="project" value="InterPro"/>
</dbReference>
<dbReference type="PANTHER" id="PTHR24419:SF18">
    <property type="entry name" value="SERINE_THREONINE-PROTEIN KINASE HASPIN"/>
    <property type="match status" value="1"/>
</dbReference>
<dbReference type="SMART" id="SM00220">
    <property type="entry name" value="S_TKc"/>
    <property type="match status" value="1"/>
</dbReference>